<organism evidence="2 3">
    <name type="scientific">Gemmatimonas groenlandica</name>
    <dbReference type="NCBI Taxonomy" id="2732249"/>
    <lineage>
        <taxon>Bacteria</taxon>
        <taxon>Pseudomonadati</taxon>
        <taxon>Gemmatimonadota</taxon>
        <taxon>Gemmatimonadia</taxon>
        <taxon>Gemmatimonadales</taxon>
        <taxon>Gemmatimonadaceae</taxon>
        <taxon>Gemmatimonas</taxon>
    </lineage>
</organism>
<protein>
    <submittedName>
        <fullName evidence="2">Uncharacterized protein</fullName>
    </submittedName>
</protein>
<keyword evidence="1" id="KW-1133">Transmembrane helix</keyword>
<dbReference type="EMBL" id="CP053085">
    <property type="protein sequence ID" value="QJR36987.1"/>
    <property type="molecule type" value="Genomic_DNA"/>
</dbReference>
<dbReference type="KEGG" id="ggr:HKW67_16400"/>
<sequence length="50" mass="5134">MMAFVGATIGGYAGWAAGEPFGIFTAFVVSIVLTAAGGYYGRKMGKYYGG</sequence>
<reference evidence="2 3" key="1">
    <citation type="submission" date="2020-05" db="EMBL/GenBank/DDBJ databases">
        <title>Complete genome sequence of Gemmatimonas greenlandica TET16.</title>
        <authorList>
            <person name="Zeng Y."/>
        </authorList>
    </citation>
    <scope>NUCLEOTIDE SEQUENCE [LARGE SCALE GENOMIC DNA]</scope>
    <source>
        <strain evidence="2 3">TET16</strain>
    </source>
</reference>
<keyword evidence="1" id="KW-0812">Transmembrane</keyword>
<gene>
    <name evidence="2" type="ORF">HKW67_16400</name>
</gene>
<name>A0A6M4ITZ6_9BACT</name>
<keyword evidence="1" id="KW-0472">Membrane</keyword>
<evidence type="ECO:0000313" key="2">
    <source>
        <dbReference type="EMBL" id="QJR36987.1"/>
    </source>
</evidence>
<accession>A0A6M4ITZ6</accession>
<keyword evidence="3" id="KW-1185">Reference proteome</keyword>
<dbReference type="Proteomes" id="UP000500938">
    <property type="component" value="Chromosome"/>
</dbReference>
<evidence type="ECO:0000256" key="1">
    <source>
        <dbReference type="SAM" id="Phobius"/>
    </source>
</evidence>
<proteinExistence type="predicted"/>
<evidence type="ECO:0000313" key="3">
    <source>
        <dbReference type="Proteomes" id="UP000500938"/>
    </source>
</evidence>
<feature type="transmembrane region" description="Helical" evidence="1">
    <location>
        <begin position="20"/>
        <end position="40"/>
    </location>
</feature>
<dbReference type="AlphaFoldDB" id="A0A6M4ITZ6"/>